<accession>A0A8J5W6M2</accession>
<sequence length="88" mass="9225">MAPRPAALALAAALVVLLLASSAPVATAIRPQSEKETAASKVVVAPDEDVEAEKVDGVGCEGLGEEECMARRTLAAHTDYIYTQQHHN</sequence>
<dbReference type="EMBL" id="JAAALK010000282">
    <property type="protein sequence ID" value="KAG8081379.1"/>
    <property type="molecule type" value="Genomic_DNA"/>
</dbReference>
<organism evidence="11 12">
    <name type="scientific">Zizania palustris</name>
    <name type="common">Northern wild rice</name>
    <dbReference type="NCBI Taxonomy" id="103762"/>
    <lineage>
        <taxon>Eukaryota</taxon>
        <taxon>Viridiplantae</taxon>
        <taxon>Streptophyta</taxon>
        <taxon>Embryophyta</taxon>
        <taxon>Tracheophyta</taxon>
        <taxon>Spermatophyta</taxon>
        <taxon>Magnoliopsida</taxon>
        <taxon>Liliopsida</taxon>
        <taxon>Poales</taxon>
        <taxon>Poaceae</taxon>
        <taxon>BOP clade</taxon>
        <taxon>Oryzoideae</taxon>
        <taxon>Oryzeae</taxon>
        <taxon>Zizaniinae</taxon>
        <taxon>Zizania</taxon>
    </lineage>
</organism>
<reference evidence="11" key="2">
    <citation type="submission" date="2021-02" db="EMBL/GenBank/DDBJ databases">
        <authorList>
            <person name="Kimball J.A."/>
            <person name="Haas M.W."/>
            <person name="Macchietto M."/>
            <person name="Kono T."/>
            <person name="Duquette J."/>
            <person name="Shao M."/>
        </authorList>
    </citation>
    <scope>NUCLEOTIDE SEQUENCE</scope>
    <source>
        <tissue evidence="11">Fresh leaf tissue</tissue>
    </source>
</reference>
<evidence type="ECO:0000256" key="3">
    <source>
        <dbReference type="ARBA" id="ARBA00010781"/>
    </source>
</evidence>
<keyword evidence="6 10" id="KW-0765">Sulfation</keyword>
<keyword evidence="7 10" id="KW-0732">Signal</keyword>
<keyword evidence="8 10" id="KW-0221">Differentiation</keyword>
<dbReference type="AlphaFoldDB" id="A0A8J5W6M2"/>
<keyword evidence="9 10" id="KW-0339">Growth factor</keyword>
<evidence type="ECO:0000256" key="5">
    <source>
        <dbReference type="ARBA" id="ARBA00022525"/>
    </source>
</evidence>
<evidence type="ECO:0000256" key="2">
    <source>
        <dbReference type="ARBA" id="ARBA00004613"/>
    </source>
</evidence>
<comment type="similarity">
    <text evidence="3 10">Belongs to the phytosulfokine family.</text>
</comment>
<evidence type="ECO:0000313" key="11">
    <source>
        <dbReference type="EMBL" id="KAG8081379.1"/>
    </source>
</evidence>
<dbReference type="GO" id="GO:0005576">
    <property type="term" value="C:extracellular region"/>
    <property type="evidence" value="ECO:0007669"/>
    <property type="project" value="UniProtKB-SubCell"/>
</dbReference>
<dbReference type="GO" id="GO:0030154">
    <property type="term" value="P:cell differentiation"/>
    <property type="evidence" value="ECO:0007669"/>
    <property type="project" value="UniProtKB-UniRule"/>
</dbReference>
<evidence type="ECO:0000256" key="7">
    <source>
        <dbReference type="ARBA" id="ARBA00022729"/>
    </source>
</evidence>
<gene>
    <name evidence="11" type="ORF">GUJ93_ZPchr0007g3895</name>
</gene>
<protein>
    <recommendedName>
        <fullName evidence="10">Phytosulfokine</fullName>
    </recommendedName>
    <component>
        <recommendedName>
            <fullName evidence="10">Phytosulfokine-alpha</fullName>
            <shortName evidence="10">PSK-alpha</shortName>
            <shortName evidence="10">Phytosulfokine-a</shortName>
        </recommendedName>
    </component>
    <component>
        <recommendedName>
            <fullName evidence="10">Phytosulfokine-beta</fullName>
            <shortName evidence="10">PSK-beta</shortName>
            <shortName evidence="10">Phytosulfokine-b</shortName>
        </recommendedName>
    </component>
</protein>
<evidence type="ECO:0000256" key="9">
    <source>
        <dbReference type="ARBA" id="ARBA00023030"/>
    </source>
</evidence>
<evidence type="ECO:0000256" key="10">
    <source>
        <dbReference type="RuleBase" id="RU368031"/>
    </source>
</evidence>
<evidence type="ECO:0000256" key="4">
    <source>
        <dbReference type="ARBA" id="ARBA00022473"/>
    </source>
</evidence>
<dbReference type="GO" id="GO:0008083">
    <property type="term" value="F:growth factor activity"/>
    <property type="evidence" value="ECO:0007669"/>
    <property type="project" value="UniProtKB-UniRule"/>
</dbReference>
<comment type="PTM">
    <text evidence="10">Sulfation is important for activity and for the binding to a putative membrane receptor.</text>
</comment>
<dbReference type="PANTHER" id="PTHR33285">
    <property type="entry name" value="PHYTOSULFOKINES 3"/>
    <property type="match status" value="1"/>
</dbReference>
<comment type="function">
    <text evidence="1 10">Promotes plant cell differentiation, organogenesis and somatic embryogenesis as well as cell proliferation.</text>
</comment>
<keyword evidence="5 10" id="KW-0964">Secreted</keyword>
<comment type="PTM">
    <text evidence="10">PSK-alpha is produced by endopeptidase digestion. PSK-beta is produced from PSK-alpha by exopeptidase digestion.</text>
</comment>
<dbReference type="Pfam" id="PF06404">
    <property type="entry name" value="PSK"/>
    <property type="match status" value="1"/>
</dbReference>
<keyword evidence="12" id="KW-1185">Reference proteome</keyword>
<dbReference type="PANTHER" id="PTHR33285:SF40">
    <property type="entry name" value="PHYTOSULFOKINES 4"/>
    <property type="match status" value="1"/>
</dbReference>
<comment type="subcellular location">
    <subcellularLocation>
        <location evidence="2 10">Secreted</location>
    </subcellularLocation>
</comment>
<evidence type="ECO:0000256" key="8">
    <source>
        <dbReference type="ARBA" id="ARBA00022782"/>
    </source>
</evidence>
<proteinExistence type="inferred from homology"/>
<dbReference type="InterPro" id="IPR009438">
    <property type="entry name" value="Phytosulfokine"/>
</dbReference>
<name>A0A8J5W6M2_ZIZPA</name>
<feature type="signal peptide" evidence="10">
    <location>
        <begin position="1"/>
        <end position="28"/>
    </location>
</feature>
<evidence type="ECO:0000256" key="1">
    <source>
        <dbReference type="ARBA" id="ARBA00003158"/>
    </source>
</evidence>
<evidence type="ECO:0000256" key="6">
    <source>
        <dbReference type="ARBA" id="ARBA00022641"/>
    </source>
</evidence>
<comment type="caution">
    <text evidence="11">The sequence shown here is derived from an EMBL/GenBank/DDBJ whole genome shotgun (WGS) entry which is preliminary data.</text>
</comment>
<dbReference type="Proteomes" id="UP000729402">
    <property type="component" value="Unassembled WGS sequence"/>
</dbReference>
<feature type="chain" id="PRO_5035340844" description="Phytosulfokine" evidence="10">
    <location>
        <begin position="29"/>
        <end position="88"/>
    </location>
</feature>
<dbReference type="GO" id="GO:0008283">
    <property type="term" value="P:cell population proliferation"/>
    <property type="evidence" value="ECO:0007669"/>
    <property type="project" value="UniProtKB-UniRule"/>
</dbReference>
<keyword evidence="4 10" id="KW-0217">Developmental protein</keyword>
<reference evidence="11" key="1">
    <citation type="journal article" date="2021" name="bioRxiv">
        <title>Whole Genome Assembly and Annotation of Northern Wild Rice, Zizania palustris L., Supports a Whole Genome Duplication in the Zizania Genus.</title>
        <authorList>
            <person name="Haas M."/>
            <person name="Kono T."/>
            <person name="Macchietto M."/>
            <person name="Millas R."/>
            <person name="McGilp L."/>
            <person name="Shao M."/>
            <person name="Duquette J."/>
            <person name="Hirsch C.N."/>
            <person name="Kimball J."/>
        </authorList>
    </citation>
    <scope>NUCLEOTIDE SEQUENCE</scope>
    <source>
        <tissue evidence="11">Fresh leaf tissue</tissue>
    </source>
</reference>
<evidence type="ECO:0000313" key="12">
    <source>
        <dbReference type="Proteomes" id="UP000729402"/>
    </source>
</evidence>